<gene>
    <name evidence="2" type="primary">LOC142164323</name>
</gene>
<reference evidence="1" key="1">
    <citation type="journal article" date="2014" name="Nat. Commun.">
        <title>The tobacco genome sequence and its comparison with those of tomato and potato.</title>
        <authorList>
            <person name="Sierro N."/>
            <person name="Battey J.N."/>
            <person name="Ouadi S."/>
            <person name="Bakaher N."/>
            <person name="Bovet L."/>
            <person name="Willig A."/>
            <person name="Goepfert S."/>
            <person name="Peitsch M.C."/>
            <person name="Ivanov N.V."/>
        </authorList>
    </citation>
    <scope>NUCLEOTIDE SEQUENCE [LARGE SCALE GENOMIC DNA]</scope>
</reference>
<accession>A0AC58S0A1</accession>
<sequence>MPGWSWCHNATNSCKGRLWVIWNPKSISFTVIESIAQIIHGQVKIVHSNKEFQFTAVYGLHTVQDRKDMWSSLRNIEKQIKGAWLMMGDFNAVLEVDDRMNGREMQDHETKDFRELLEDCSLTELPTIGKSYTWTNSHVFSRIDRAIVNDQWITSMPLVQAHVMESLFSDHSPISIEVEDYCDSKKRPFKFYNCMVDH</sequence>
<keyword evidence="1" id="KW-1185">Reference proteome</keyword>
<organism evidence="1 2">
    <name type="scientific">Nicotiana tabacum</name>
    <name type="common">Common tobacco</name>
    <dbReference type="NCBI Taxonomy" id="4097"/>
    <lineage>
        <taxon>Eukaryota</taxon>
        <taxon>Viridiplantae</taxon>
        <taxon>Streptophyta</taxon>
        <taxon>Embryophyta</taxon>
        <taxon>Tracheophyta</taxon>
        <taxon>Spermatophyta</taxon>
        <taxon>Magnoliopsida</taxon>
        <taxon>eudicotyledons</taxon>
        <taxon>Gunneridae</taxon>
        <taxon>Pentapetalae</taxon>
        <taxon>asterids</taxon>
        <taxon>lamiids</taxon>
        <taxon>Solanales</taxon>
        <taxon>Solanaceae</taxon>
        <taxon>Nicotianoideae</taxon>
        <taxon>Nicotianeae</taxon>
        <taxon>Nicotiana</taxon>
    </lineage>
</organism>
<reference evidence="2" key="2">
    <citation type="submission" date="2025-08" db="UniProtKB">
        <authorList>
            <consortium name="RefSeq"/>
        </authorList>
    </citation>
    <scope>IDENTIFICATION</scope>
    <source>
        <tissue evidence="2">Leaf</tissue>
    </source>
</reference>
<dbReference type="Proteomes" id="UP000790787">
    <property type="component" value="Chromosome 9"/>
</dbReference>
<name>A0AC58S0A1_TOBAC</name>
<evidence type="ECO:0000313" key="2">
    <source>
        <dbReference type="RefSeq" id="XP_075078411.1"/>
    </source>
</evidence>
<protein>
    <submittedName>
        <fullName evidence="2">Uncharacterized protein LOC142164323</fullName>
    </submittedName>
</protein>
<proteinExistence type="predicted"/>
<evidence type="ECO:0000313" key="1">
    <source>
        <dbReference type="Proteomes" id="UP000790787"/>
    </source>
</evidence>
<dbReference type="RefSeq" id="XP_075078411.1">
    <property type="nucleotide sequence ID" value="XM_075222310.1"/>
</dbReference>